<evidence type="ECO:0000313" key="3">
    <source>
        <dbReference type="Proteomes" id="UP001066276"/>
    </source>
</evidence>
<dbReference type="AlphaFoldDB" id="A0AAV7WU49"/>
<gene>
    <name evidence="2" type="ORF">NDU88_003944</name>
</gene>
<accession>A0AAV7WU49</accession>
<sequence>MPLLLRWRHSCGSGRVDTSDGSVGRGPRWIVQLRTWRSGLSSPDWTAGGGVRRCCCGAAVCREAGVSTGGRSAVGLDRDPRNSRGLLP</sequence>
<reference evidence="2" key="1">
    <citation type="journal article" date="2022" name="bioRxiv">
        <title>Sequencing and chromosome-scale assembly of the giantPleurodeles waltlgenome.</title>
        <authorList>
            <person name="Brown T."/>
            <person name="Elewa A."/>
            <person name="Iarovenko S."/>
            <person name="Subramanian E."/>
            <person name="Araus A.J."/>
            <person name="Petzold A."/>
            <person name="Susuki M."/>
            <person name="Suzuki K.-i.T."/>
            <person name="Hayashi T."/>
            <person name="Toyoda A."/>
            <person name="Oliveira C."/>
            <person name="Osipova E."/>
            <person name="Leigh N.D."/>
            <person name="Simon A."/>
            <person name="Yun M.H."/>
        </authorList>
    </citation>
    <scope>NUCLEOTIDE SEQUENCE</scope>
    <source>
        <strain evidence="2">20211129_DDA</strain>
        <tissue evidence="2">Liver</tissue>
    </source>
</reference>
<organism evidence="2 3">
    <name type="scientific">Pleurodeles waltl</name>
    <name type="common">Iberian ribbed newt</name>
    <dbReference type="NCBI Taxonomy" id="8319"/>
    <lineage>
        <taxon>Eukaryota</taxon>
        <taxon>Metazoa</taxon>
        <taxon>Chordata</taxon>
        <taxon>Craniata</taxon>
        <taxon>Vertebrata</taxon>
        <taxon>Euteleostomi</taxon>
        <taxon>Amphibia</taxon>
        <taxon>Batrachia</taxon>
        <taxon>Caudata</taxon>
        <taxon>Salamandroidea</taxon>
        <taxon>Salamandridae</taxon>
        <taxon>Pleurodelinae</taxon>
        <taxon>Pleurodeles</taxon>
    </lineage>
</organism>
<feature type="region of interest" description="Disordered" evidence="1">
    <location>
        <begin position="69"/>
        <end position="88"/>
    </location>
</feature>
<name>A0AAV7WU49_PLEWA</name>
<evidence type="ECO:0000313" key="2">
    <source>
        <dbReference type="EMBL" id="KAJ1216341.1"/>
    </source>
</evidence>
<dbReference type="Proteomes" id="UP001066276">
    <property type="component" value="Chromosome 1_1"/>
</dbReference>
<proteinExistence type="predicted"/>
<evidence type="ECO:0000256" key="1">
    <source>
        <dbReference type="SAM" id="MobiDB-lite"/>
    </source>
</evidence>
<keyword evidence="3" id="KW-1185">Reference proteome</keyword>
<dbReference type="EMBL" id="JANPWB010000001">
    <property type="protein sequence ID" value="KAJ1216341.1"/>
    <property type="molecule type" value="Genomic_DNA"/>
</dbReference>
<protein>
    <submittedName>
        <fullName evidence="2">Uncharacterized protein</fullName>
    </submittedName>
</protein>
<comment type="caution">
    <text evidence="2">The sequence shown here is derived from an EMBL/GenBank/DDBJ whole genome shotgun (WGS) entry which is preliminary data.</text>
</comment>